<dbReference type="Proteomes" id="UP000236884">
    <property type="component" value="Chromosome"/>
</dbReference>
<name>A0A0S3PXI2_9BRAD</name>
<reference evidence="1 2" key="1">
    <citation type="submission" date="2015-08" db="EMBL/GenBank/DDBJ databases">
        <title>Investigation of the bacterial diversity of lava forest soil.</title>
        <authorList>
            <person name="Lee J.S."/>
        </authorList>
    </citation>
    <scope>NUCLEOTIDE SEQUENCE [LARGE SCALE GENOMIC DNA]</scope>
    <source>
        <strain evidence="1 2">GJW-30</strain>
    </source>
</reference>
<organism evidence="1 2">
    <name type="scientific">Variibacter gotjawalensis</name>
    <dbReference type="NCBI Taxonomy" id="1333996"/>
    <lineage>
        <taxon>Bacteria</taxon>
        <taxon>Pseudomonadati</taxon>
        <taxon>Pseudomonadota</taxon>
        <taxon>Alphaproteobacteria</taxon>
        <taxon>Hyphomicrobiales</taxon>
        <taxon>Nitrobacteraceae</taxon>
        <taxon>Variibacter</taxon>
    </lineage>
</organism>
<protein>
    <submittedName>
        <fullName evidence="1">Uncharacterized protein</fullName>
    </submittedName>
</protein>
<keyword evidence="2" id="KW-1185">Reference proteome</keyword>
<evidence type="ECO:0000313" key="2">
    <source>
        <dbReference type="Proteomes" id="UP000236884"/>
    </source>
</evidence>
<dbReference type="KEGG" id="vgo:GJW-30_1_03198"/>
<accession>A0A0S3PXI2</accession>
<gene>
    <name evidence="1" type="ORF">GJW-30_1_03198</name>
</gene>
<proteinExistence type="predicted"/>
<evidence type="ECO:0000313" key="1">
    <source>
        <dbReference type="EMBL" id="BAT60650.1"/>
    </source>
</evidence>
<dbReference type="AlphaFoldDB" id="A0A0S3PXI2"/>
<dbReference type="EMBL" id="AP014946">
    <property type="protein sequence ID" value="BAT60650.1"/>
    <property type="molecule type" value="Genomic_DNA"/>
</dbReference>
<sequence>MRREAPERYPGQSQLQIHPGYRERFASLIRATARYAGNAFSTNRTQYDEPNGIA</sequence>